<evidence type="ECO:0000313" key="2">
    <source>
        <dbReference type="EMBL" id="VFK43245.1"/>
    </source>
</evidence>
<dbReference type="EMBL" id="CAADFU010000140">
    <property type="protein sequence ID" value="VFK48758.1"/>
    <property type="molecule type" value="Genomic_DNA"/>
</dbReference>
<protein>
    <submittedName>
        <fullName evidence="2">Uncharacterized protein</fullName>
    </submittedName>
</protein>
<feature type="compositionally biased region" description="Basic and acidic residues" evidence="1">
    <location>
        <begin position="80"/>
        <end position="91"/>
    </location>
</feature>
<dbReference type="AlphaFoldDB" id="A0A450YNZ4"/>
<proteinExistence type="predicted"/>
<dbReference type="EMBL" id="CAADFR010000140">
    <property type="protein sequence ID" value="VFK43245.1"/>
    <property type="molecule type" value="Genomic_DNA"/>
</dbReference>
<reference evidence="2" key="1">
    <citation type="submission" date="2019-02" db="EMBL/GenBank/DDBJ databases">
        <authorList>
            <person name="Gruber-Vodicka R. H."/>
            <person name="Seah K. B. B."/>
        </authorList>
    </citation>
    <scope>NUCLEOTIDE SEQUENCE</scope>
    <source>
        <strain evidence="3">BECK_S1320</strain>
        <strain evidence="2">BECK_S1321</strain>
    </source>
</reference>
<name>A0A450YNZ4_9GAMM</name>
<feature type="region of interest" description="Disordered" evidence="1">
    <location>
        <begin position="71"/>
        <end position="91"/>
    </location>
</feature>
<accession>A0A450YNZ4</accession>
<gene>
    <name evidence="3" type="ORF">BECKSD772E_GA0070983_11407</name>
    <name evidence="2" type="ORF">BECKSD772F_GA0070984_11406</name>
</gene>
<sequence>MKEDFSYQEISNYDCYRSCESRVREEKVMSKNSTIVTRRRWSALDKAKIARRRLRKGMSLWRICPMKPGRQRSELANSAHSDERDRRFRSS</sequence>
<evidence type="ECO:0000256" key="1">
    <source>
        <dbReference type="SAM" id="MobiDB-lite"/>
    </source>
</evidence>
<evidence type="ECO:0000313" key="3">
    <source>
        <dbReference type="EMBL" id="VFK48758.1"/>
    </source>
</evidence>
<organism evidence="2">
    <name type="scientific">Candidatus Kentrum sp. SD</name>
    <dbReference type="NCBI Taxonomy" id="2126332"/>
    <lineage>
        <taxon>Bacteria</taxon>
        <taxon>Pseudomonadati</taxon>
        <taxon>Pseudomonadota</taxon>
        <taxon>Gammaproteobacteria</taxon>
        <taxon>Candidatus Kentrum</taxon>
    </lineage>
</organism>